<organism evidence="1 2">
    <name type="scientific">Paenibacillus marchantiophytorum</name>
    <dbReference type="NCBI Taxonomy" id="1619310"/>
    <lineage>
        <taxon>Bacteria</taxon>
        <taxon>Bacillati</taxon>
        <taxon>Bacillota</taxon>
        <taxon>Bacilli</taxon>
        <taxon>Bacillales</taxon>
        <taxon>Paenibacillaceae</taxon>
        <taxon>Paenibacillus</taxon>
    </lineage>
</organism>
<evidence type="ECO:0000313" key="1">
    <source>
        <dbReference type="EMBL" id="GFZ92412.1"/>
    </source>
</evidence>
<proteinExistence type="predicted"/>
<accession>A0ABQ1EXY9</accession>
<evidence type="ECO:0000313" key="2">
    <source>
        <dbReference type="Proteomes" id="UP000615455"/>
    </source>
</evidence>
<keyword evidence="2" id="KW-1185">Reference proteome</keyword>
<protein>
    <recommendedName>
        <fullName evidence="3">Tetratricopeptide repeat protein</fullName>
    </recommendedName>
</protein>
<evidence type="ECO:0008006" key="3">
    <source>
        <dbReference type="Google" id="ProtNLM"/>
    </source>
</evidence>
<dbReference type="SUPFAM" id="SSF48452">
    <property type="entry name" value="TPR-like"/>
    <property type="match status" value="1"/>
</dbReference>
<reference evidence="2" key="1">
    <citation type="journal article" date="2019" name="Int. J. Syst. Evol. Microbiol.">
        <title>The Global Catalogue of Microorganisms (GCM) 10K type strain sequencing project: providing services to taxonomists for standard genome sequencing and annotation.</title>
        <authorList>
            <consortium name="The Broad Institute Genomics Platform"/>
            <consortium name="The Broad Institute Genome Sequencing Center for Infectious Disease"/>
            <person name="Wu L."/>
            <person name="Ma J."/>
        </authorList>
    </citation>
    <scope>NUCLEOTIDE SEQUENCE [LARGE SCALE GENOMIC DNA]</scope>
    <source>
        <strain evidence="2">CGMCC 1.15043</strain>
    </source>
</reference>
<gene>
    <name evidence="1" type="ORF">GCM10008018_43460</name>
</gene>
<name>A0ABQ1EXY9_9BACL</name>
<sequence length="70" mass="8555">MDTDQMKQLTLWHNKNQYQKIINNIMEIPEADRDYDLVCHLARAFNNQENYNEAIRYFWLWLGFISSRVS</sequence>
<dbReference type="Proteomes" id="UP000615455">
    <property type="component" value="Unassembled WGS sequence"/>
</dbReference>
<dbReference type="EMBL" id="BMHE01000025">
    <property type="protein sequence ID" value="GFZ92412.1"/>
    <property type="molecule type" value="Genomic_DNA"/>
</dbReference>
<dbReference type="InterPro" id="IPR011990">
    <property type="entry name" value="TPR-like_helical_dom_sf"/>
</dbReference>
<comment type="caution">
    <text evidence="1">The sequence shown here is derived from an EMBL/GenBank/DDBJ whole genome shotgun (WGS) entry which is preliminary data.</text>
</comment>